<reference evidence="2 3" key="1">
    <citation type="submission" date="2024-01" db="EMBL/GenBank/DDBJ databases">
        <title>Genomic analysis and antimicrobial resistance profiles of Trueperella pyogenes isolated from domestic and wild animals.</title>
        <authorList>
            <person name="Magossi G."/>
            <person name="Gzyl K.E."/>
            <person name="Holman D.B."/>
            <person name="Amat S."/>
        </authorList>
    </citation>
    <scope>NUCLEOTIDE SEQUENCE [LARGE SCALE GENOMIC DNA]</scope>
    <source>
        <strain evidence="2 3">1494</strain>
    </source>
</reference>
<comment type="caution">
    <text evidence="2">The sequence shown here is derived from an EMBL/GenBank/DDBJ whole genome shotgun (WGS) entry which is preliminary data.</text>
</comment>
<organism evidence="2 3">
    <name type="scientific">Trueperella pyogenes</name>
    <dbReference type="NCBI Taxonomy" id="1661"/>
    <lineage>
        <taxon>Bacteria</taxon>
        <taxon>Bacillati</taxon>
        <taxon>Actinomycetota</taxon>
        <taxon>Actinomycetes</taxon>
        <taxon>Actinomycetales</taxon>
        <taxon>Actinomycetaceae</taxon>
        <taxon>Trueperella</taxon>
    </lineage>
</organism>
<dbReference type="PROSITE" id="PS51257">
    <property type="entry name" value="PROKAR_LIPOPROTEIN"/>
    <property type="match status" value="1"/>
</dbReference>
<feature type="compositionally biased region" description="Basic and acidic residues" evidence="1">
    <location>
        <begin position="176"/>
        <end position="227"/>
    </location>
</feature>
<evidence type="ECO:0000313" key="3">
    <source>
        <dbReference type="Proteomes" id="UP001555100"/>
    </source>
</evidence>
<dbReference type="EMBL" id="JBAGNM010000017">
    <property type="protein sequence ID" value="MEW6955337.1"/>
    <property type="molecule type" value="Genomic_DNA"/>
</dbReference>
<feature type="region of interest" description="Disordered" evidence="1">
    <location>
        <begin position="154"/>
        <end position="235"/>
    </location>
</feature>
<sequence length="235" mass="25230">MMKKTVVAVAGLLALVLACVAILSGVVLYGLSAGKNRYDAGNFPASARAYDVAWRAMPGSSRWEAYFGAGTARLQAGQTDAGIDQLSAALALVPAGTQSDGQDYSPECAVRINLAIGLMASGDAQSDKRAAVATYARARKAVDPCNNHELAKQIQEQAGKKQEEAEREQAAGQSDSGDKDPSKDADEQSGEKQRPGDDSADKNRKLLERMREAERQHRAYEEYDKSFGSKNGENW</sequence>
<gene>
    <name evidence="2" type="ORF">V3M73_09955</name>
</gene>
<protein>
    <recommendedName>
        <fullName evidence="4">Tetratricopeptide repeat protein</fullName>
    </recommendedName>
</protein>
<dbReference type="Proteomes" id="UP001555100">
    <property type="component" value="Unassembled WGS sequence"/>
</dbReference>
<name>A0ABV3NDQ0_9ACTO</name>
<evidence type="ECO:0008006" key="4">
    <source>
        <dbReference type="Google" id="ProtNLM"/>
    </source>
</evidence>
<evidence type="ECO:0000256" key="1">
    <source>
        <dbReference type="SAM" id="MobiDB-lite"/>
    </source>
</evidence>
<evidence type="ECO:0000313" key="2">
    <source>
        <dbReference type="EMBL" id="MEW6955337.1"/>
    </source>
</evidence>
<keyword evidence="3" id="KW-1185">Reference proteome</keyword>
<accession>A0ABV3NDQ0</accession>
<feature type="compositionally biased region" description="Basic and acidic residues" evidence="1">
    <location>
        <begin position="158"/>
        <end position="169"/>
    </location>
</feature>
<dbReference type="SUPFAM" id="SSF48452">
    <property type="entry name" value="TPR-like"/>
    <property type="match status" value="1"/>
</dbReference>
<dbReference type="Gene3D" id="1.25.40.10">
    <property type="entry name" value="Tetratricopeptide repeat domain"/>
    <property type="match status" value="1"/>
</dbReference>
<dbReference type="InterPro" id="IPR011990">
    <property type="entry name" value="TPR-like_helical_dom_sf"/>
</dbReference>
<proteinExistence type="predicted"/>
<dbReference type="RefSeq" id="WP_367246367.1">
    <property type="nucleotide sequence ID" value="NZ_JBAGNM010000017.1"/>
</dbReference>